<dbReference type="GeneID" id="77953362"/>
<proteinExistence type="predicted"/>
<feature type="compositionally biased region" description="Basic and acidic residues" evidence="1">
    <location>
        <begin position="143"/>
        <end position="161"/>
    </location>
</feature>
<feature type="region of interest" description="Disordered" evidence="1">
    <location>
        <begin position="251"/>
        <end position="286"/>
    </location>
</feature>
<accession>A0A4P8NLL1</accession>
<feature type="compositionally biased region" description="Basic and acidic residues" evidence="1">
    <location>
        <begin position="51"/>
        <end position="79"/>
    </location>
</feature>
<keyword evidence="3" id="KW-1185">Reference proteome</keyword>
<feature type="compositionally biased region" description="Polar residues" evidence="1">
    <location>
        <begin position="1"/>
        <end position="19"/>
    </location>
</feature>
<evidence type="ECO:0000313" key="3">
    <source>
        <dbReference type="Proteomes" id="UP000300340"/>
    </source>
</evidence>
<feature type="region of interest" description="Disordered" evidence="1">
    <location>
        <begin position="1"/>
        <end position="197"/>
    </location>
</feature>
<feature type="compositionally biased region" description="Basic and acidic residues" evidence="1">
    <location>
        <begin position="181"/>
        <end position="191"/>
    </location>
</feature>
<dbReference type="KEGG" id="vg:77953362"/>
<evidence type="ECO:0000313" key="2">
    <source>
        <dbReference type="EMBL" id="QCQ65287.1"/>
    </source>
</evidence>
<feature type="compositionally biased region" description="Basic and acidic residues" evidence="1">
    <location>
        <begin position="86"/>
        <end position="124"/>
    </location>
</feature>
<sequence length="305" mass="33929">MSVENNQDETAGFVTTSSDMPEVQAEPQEEQQQEEQANSEAGATVGDEEQDPKGEAEEPKAEEQDDSGKDTAADHDKGKKPNRVQKRIDQVVREREQERREKEALQRRIDELESGKQSDKSEKEPVEDDFETYDEYLDALDAYDNKQPKAEEKKTEPKQDEQEQSSELTDSQKTAMAVIKESVDSADKPEDFEAVALNPEVPVTGEMLEALAECEDPAKVMYHLGQNKDLAADIASGSPAQQMRAIAKLDLTVTSKPPKPTKTTNAPDPISPVGGSDAQEKAPAEMSFAEYEAHMNKKERSRQSW</sequence>
<reference evidence="2 3" key="1">
    <citation type="submission" date="2019-04" db="EMBL/GenBank/DDBJ databases">
        <title>Characterization and complete genome sequence analysis of a novel Podoviridae phage X14.</title>
        <authorList>
            <person name="Liu Y."/>
        </authorList>
    </citation>
    <scope>NUCLEOTIDE SEQUENCE [LARGE SCALE GENOMIC DNA]</scope>
</reference>
<organism evidence="2 3">
    <name type="scientific">Shewanella phage X14</name>
    <dbReference type="NCBI Taxonomy" id="2576871"/>
    <lineage>
        <taxon>Viruses</taxon>
        <taxon>Duplodnaviria</taxon>
        <taxon>Heunggongvirae</taxon>
        <taxon>Uroviricota</taxon>
        <taxon>Caudoviricetes</taxon>
        <taxon>Bocovirus</taxon>
        <taxon>Bocovirus X14</taxon>
    </lineage>
</organism>
<dbReference type="RefSeq" id="YP_010676996.1">
    <property type="nucleotide sequence ID" value="NC_071016.1"/>
</dbReference>
<protein>
    <submittedName>
        <fullName evidence="2">Coil containing protein</fullName>
    </submittedName>
</protein>
<dbReference type="EMBL" id="MK796797">
    <property type="protein sequence ID" value="QCQ65287.1"/>
    <property type="molecule type" value="Genomic_DNA"/>
</dbReference>
<feature type="compositionally biased region" description="Polar residues" evidence="1">
    <location>
        <begin position="165"/>
        <end position="174"/>
    </location>
</feature>
<feature type="compositionally biased region" description="Acidic residues" evidence="1">
    <location>
        <begin position="125"/>
        <end position="138"/>
    </location>
</feature>
<dbReference type="Proteomes" id="UP000300340">
    <property type="component" value="Segment"/>
</dbReference>
<name>A0A4P8NLL1_9CAUD</name>
<evidence type="ECO:0000256" key="1">
    <source>
        <dbReference type="SAM" id="MobiDB-lite"/>
    </source>
</evidence>